<sequence>MKGFSNFFTPSRSRRQGGYVTYPTSAGYQAGLYPPNTTPQGVGTAQYGIPQAPGSAAVTYGGIGNAQYGYPQGQQTATSVAQGQQGARPAFTPGIGAPAQAEIERSTTSTYDGSGNVQQTVTQEEQISSSVPATAQMGNAANPASVVLEAHSMEFHKASKFQCLVLLSWNAKPHRIPTIRILSSSSGFHQLIDFIAAFWWKYDWISLSNSP</sequence>
<protein>
    <submittedName>
        <fullName evidence="1">Uncharacterized protein</fullName>
    </submittedName>
</protein>
<dbReference type="EMBL" id="JADNYJ010000065">
    <property type="protein sequence ID" value="KAF8894221.1"/>
    <property type="molecule type" value="Genomic_DNA"/>
</dbReference>
<dbReference type="AlphaFoldDB" id="A0A9P5TME0"/>
<reference evidence="1" key="1">
    <citation type="submission" date="2020-11" db="EMBL/GenBank/DDBJ databases">
        <authorList>
            <consortium name="DOE Joint Genome Institute"/>
            <person name="Ahrendt S."/>
            <person name="Riley R."/>
            <person name="Andreopoulos W."/>
            <person name="LaButti K."/>
            <person name="Pangilinan J."/>
            <person name="Ruiz-duenas F.J."/>
            <person name="Barrasa J.M."/>
            <person name="Sanchez-Garcia M."/>
            <person name="Camarero S."/>
            <person name="Miyauchi S."/>
            <person name="Serrano A."/>
            <person name="Linde D."/>
            <person name="Babiker R."/>
            <person name="Drula E."/>
            <person name="Ayuso-Fernandez I."/>
            <person name="Pacheco R."/>
            <person name="Padilla G."/>
            <person name="Ferreira P."/>
            <person name="Barriuso J."/>
            <person name="Kellner H."/>
            <person name="Castanera R."/>
            <person name="Alfaro M."/>
            <person name="Ramirez L."/>
            <person name="Pisabarro A.G."/>
            <person name="Kuo A."/>
            <person name="Tritt A."/>
            <person name="Lipzen A."/>
            <person name="He G."/>
            <person name="Yan M."/>
            <person name="Ng V."/>
            <person name="Cullen D."/>
            <person name="Martin F."/>
            <person name="Rosso M.-N."/>
            <person name="Henrissat B."/>
            <person name="Hibbett D."/>
            <person name="Martinez A.T."/>
            <person name="Grigoriev I.V."/>
        </authorList>
    </citation>
    <scope>NUCLEOTIDE SEQUENCE</scope>
    <source>
        <strain evidence="1">AH 44721</strain>
    </source>
</reference>
<evidence type="ECO:0000313" key="1">
    <source>
        <dbReference type="EMBL" id="KAF8894221.1"/>
    </source>
</evidence>
<accession>A0A9P5TME0</accession>
<name>A0A9P5TME0_GYMJU</name>
<evidence type="ECO:0000313" key="2">
    <source>
        <dbReference type="Proteomes" id="UP000724874"/>
    </source>
</evidence>
<proteinExistence type="predicted"/>
<comment type="caution">
    <text evidence="1">The sequence shown here is derived from an EMBL/GenBank/DDBJ whole genome shotgun (WGS) entry which is preliminary data.</text>
</comment>
<keyword evidence="2" id="KW-1185">Reference proteome</keyword>
<gene>
    <name evidence="1" type="ORF">CPB84DRAFT_1748546</name>
</gene>
<organism evidence="1 2">
    <name type="scientific">Gymnopilus junonius</name>
    <name type="common">Spectacular rustgill mushroom</name>
    <name type="synonym">Gymnopilus spectabilis subsp. junonius</name>
    <dbReference type="NCBI Taxonomy" id="109634"/>
    <lineage>
        <taxon>Eukaryota</taxon>
        <taxon>Fungi</taxon>
        <taxon>Dikarya</taxon>
        <taxon>Basidiomycota</taxon>
        <taxon>Agaricomycotina</taxon>
        <taxon>Agaricomycetes</taxon>
        <taxon>Agaricomycetidae</taxon>
        <taxon>Agaricales</taxon>
        <taxon>Agaricineae</taxon>
        <taxon>Hymenogastraceae</taxon>
        <taxon>Gymnopilus</taxon>
    </lineage>
</organism>
<dbReference type="Proteomes" id="UP000724874">
    <property type="component" value="Unassembled WGS sequence"/>
</dbReference>